<proteinExistence type="predicted"/>
<dbReference type="Gene3D" id="3.30.420.10">
    <property type="entry name" value="Ribonuclease H-like superfamily/Ribonuclease H"/>
    <property type="match status" value="1"/>
</dbReference>
<reference evidence="1 2" key="1">
    <citation type="submission" date="2021-06" db="EMBL/GenBank/DDBJ databases">
        <title>Caerostris darwini draft genome.</title>
        <authorList>
            <person name="Kono N."/>
            <person name="Arakawa K."/>
        </authorList>
    </citation>
    <scope>NUCLEOTIDE SEQUENCE [LARGE SCALE GENOMIC DNA]</scope>
</reference>
<dbReference type="AlphaFoldDB" id="A0AAV4W6U4"/>
<evidence type="ECO:0000313" key="1">
    <source>
        <dbReference type="EMBL" id="GIY77145.1"/>
    </source>
</evidence>
<evidence type="ECO:0008006" key="3">
    <source>
        <dbReference type="Google" id="ProtNLM"/>
    </source>
</evidence>
<keyword evidence="2" id="KW-1185">Reference proteome</keyword>
<sequence length="118" mass="13278">MDCLQVAMETKTPHKKNRIVFHHDNERPHVQRRVVEYVATKVSGTAFISATFSQSSGRPLPRQSVAKNMQANKVCDDFDNLMAGVKACIASKNCKFFARGIDRLPSNWEAVINIDEVD</sequence>
<dbReference type="EMBL" id="BPLQ01014081">
    <property type="protein sequence ID" value="GIY77145.1"/>
    <property type="molecule type" value="Genomic_DNA"/>
</dbReference>
<comment type="caution">
    <text evidence="1">The sequence shown here is derived from an EMBL/GenBank/DDBJ whole genome shotgun (WGS) entry which is preliminary data.</text>
</comment>
<gene>
    <name evidence="1" type="ORF">CDAR_300121</name>
</gene>
<protein>
    <recommendedName>
        <fullName evidence="3">Transposase</fullName>
    </recommendedName>
</protein>
<dbReference type="Proteomes" id="UP001054837">
    <property type="component" value="Unassembled WGS sequence"/>
</dbReference>
<organism evidence="1 2">
    <name type="scientific">Caerostris darwini</name>
    <dbReference type="NCBI Taxonomy" id="1538125"/>
    <lineage>
        <taxon>Eukaryota</taxon>
        <taxon>Metazoa</taxon>
        <taxon>Ecdysozoa</taxon>
        <taxon>Arthropoda</taxon>
        <taxon>Chelicerata</taxon>
        <taxon>Arachnida</taxon>
        <taxon>Araneae</taxon>
        <taxon>Araneomorphae</taxon>
        <taxon>Entelegynae</taxon>
        <taxon>Araneoidea</taxon>
        <taxon>Araneidae</taxon>
        <taxon>Caerostris</taxon>
    </lineage>
</organism>
<accession>A0AAV4W6U4</accession>
<dbReference type="GO" id="GO:0003676">
    <property type="term" value="F:nucleic acid binding"/>
    <property type="evidence" value="ECO:0007669"/>
    <property type="project" value="InterPro"/>
</dbReference>
<dbReference type="InterPro" id="IPR036397">
    <property type="entry name" value="RNaseH_sf"/>
</dbReference>
<evidence type="ECO:0000313" key="2">
    <source>
        <dbReference type="Proteomes" id="UP001054837"/>
    </source>
</evidence>
<name>A0AAV4W6U4_9ARAC</name>